<feature type="compositionally biased region" description="Acidic residues" evidence="1">
    <location>
        <begin position="179"/>
        <end position="191"/>
    </location>
</feature>
<accession>A0A1B6IVG8</accession>
<feature type="compositionally biased region" description="Low complexity" evidence="1">
    <location>
        <begin position="253"/>
        <end position="265"/>
    </location>
</feature>
<feature type="compositionally biased region" description="Basic and acidic residues" evidence="1">
    <location>
        <begin position="266"/>
        <end position="280"/>
    </location>
</feature>
<feature type="region of interest" description="Disordered" evidence="1">
    <location>
        <begin position="168"/>
        <end position="222"/>
    </location>
</feature>
<feature type="compositionally biased region" description="Basic and acidic residues" evidence="1">
    <location>
        <begin position="168"/>
        <end position="178"/>
    </location>
</feature>
<reference evidence="2" key="1">
    <citation type="submission" date="2015-11" db="EMBL/GenBank/DDBJ databases">
        <title>De novo transcriptome assembly of four potential Pierce s Disease insect vectors from Arizona vineyards.</title>
        <authorList>
            <person name="Tassone E.E."/>
        </authorList>
    </citation>
    <scope>NUCLEOTIDE SEQUENCE</scope>
</reference>
<name>A0A1B6IVG8_9HEMI</name>
<sequence length="301" mass="34247">MCLRNEGARERWRRWHEKGESLRWATPSDLVSASGESPRRPILSDHFGWRVLNRAVVLDSTHPYMSAHWELPDISGGTFDKVTYVMYLDEEAQGGKDEGRTRETALKATQTEILTAAPAEEVETLSSKSSSINAEEAVTVVPRAKIRNLISDFYYVPREVRLKKKLDASGDNKERVTEEVETETEQVDYEEDTAKKEKDVKKAPETPRRRRHKPDRWALRAGAENPLTSQYALCNLKKESKCSDLNHFQKCRSGSVHSVSTSPSSADRKPCEMKRNRTSELRNGSPARKQISISEDILEDD</sequence>
<organism evidence="2">
    <name type="scientific">Homalodisca liturata</name>
    <dbReference type="NCBI Taxonomy" id="320908"/>
    <lineage>
        <taxon>Eukaryota</taxon>
        <taxon>Metazoa</taxon>
        <taxon>Ecdysozoa</taxon>
        <taxon>Arthropoda</taxon>
        <taxon>Hexapoda</taxon>
        <taxon>Insecta</taxon>
        <taxon>Pterygota</taxon>
        <taxon>Neoptera</taxon>
        <taxon>Paraneoptera</taxon>
        <taxon>Hemiptera</taxon>
        <taxon>Auchenorrhyncha</taxon>
        <taxon>Membracoidea</taxon>
        <taxon>Cicadellidae</taxon>
        <taxon>Cicadellinae</taxon>
        <taxon>Proconiini</taxon>
        <taxon>Homalodisca</taxon>
    </lineage>
</organism>
<feature type="compositionally biased region" description="Basic and acidic residues" evidence="1">
    <location>
        <begin position="192"/>
        <end position="207"/>
    </location>
</feature>
<protein>
    <submittedName>
        <fullName evidence="2">Uncharacterized protein</fullName>
    </submittedName>
</protein>
<dbReference type="AlphaFoldDB" id="A0A1B6IVG8"/>
<proteinExistence type="predicted"/>
<dbReference type="EMBL" id="GECU01016769">
    <property type="protein sequence ID" value="JAS90937.1"/>
    <property type="molecule type" value="Transcribed_RNA"/>
</dbReference>
<gene>
    <name evidence="2" type="ORF">g.12369</name>
</gene>
<feature type="region of interest" description="Disordered" evidence="1">
    <location>
        <begin position="252"/>
        <end position="301"/>
    </location>
</feature>
<evidence type="ECO:0000313" key="2">
    <source>
        <dbReference type="EMBL" id="JAS90937.1"/>
    </source>
</evidence>
<evidence type="ECO:0000256" key="1">
    <source>
        <dbReference type="SAM" id="MobiDB-lite"/>
    </source>
</evidence>